<accession>A0A1Y2MRK4</accession>
<gene>
    <name evidence="1" type="ORF">BG845_04475</name>
</gene>
<dbReference type="EMBL" id="MIGB01000027">
    <property type="protein sequence ID" value="OSY37852.1"/>
    <property type="molecule type" value="Genomic_DNA"/>
</dbReference>
<sequence length="45" mass="5057">MSDTVATLHLPRGLRAALSRLGRRIDAYTLQAFNPVYSMPGARRR</sequence>
<comment type="caution">
    <text evidence="1">The sequence shown here is derived from an EMBL/GenBank/DDBJ whole genome shotgun (WGS) entry which is preliminary data.</text>
</comment>
<dbReference type="Proteomes" id="UP000194360">
    <property type="component" value="Unassembled WGS sequence"/>
</dbReference>
<evidence type="ECO:0000313" key="2">
    <source>
        <dbReference type="Proteomes" id="UP000194360"/>
    </source>
</evidence>
<reference evidence="1 2" key="1">
    <citation type="submission" date="2016-09" db="EMBL/GenBank/DDBJ databases">
        <title>Pseudonocardia autotrophica DSM535, a candidate organism with high potential of specific P450 cytochromes.</title>
        <authorList>
            <person name="Grumaz C."/>
            <person name="Vainshtein Y."/>
            <person name="Kirstahler P."/>
            <person name="Sohn K."/>
        </authorList>
    </citation>
    <scope>NUCLEOTIDE SEQUENCE [LARGE SCALE GENOMIC DNA]</scope>
    <source>
        <strain evidence="1 2">DSM 535</strain>
    </source>
</reference>
<proteinExistence type="predicted"/>
<keyword evidence="2" id="KW-1185">Reference proteome</keyword>
<dbReference type="STRING" id="2074.BG845_04475"/>
<evidence type="ECO:0000313" key="1">
    <source>
        <dbReference type="EMBL" id="OSY37852.1"/>
    </source>
</evidence>
<protein>
    <submittedName>
        <fullName evidence="1">Uncharacterized protein</fullName>
    </submittedName>
</protein>
<dbReference type="RefSeq" id="WP_158092252.1">
    <property type="nucleotide sequence ID" value="NZ_AP018920.1"/>
</dbReference>
<organism evidence="1 2">
    <name type="scientific">Pseudonocardia autotrophica</name>
    <name type="common">Amycolata autotrophica</name>
    <name type="synonym">Nocardia autotrophica</name>
    <dbReference type="NCBI Taxonomy" id="2074"/>
    <lineage>
        <taxon>Bacteria</taxon>
        <taxon>Bacillati</taxon>
        <taxon>Actinomycetota</taxon>
        <taxon>Actinomycetes</taxon>
        <taxon>Pseudonocardiales</taxon>
        <taxon>Pseudonocardiaceae</taxon>
        <taxon>Pseudonocardia</taxon>
    </lineage>
</organism>
<dbReference type="AlphaFoldDB" id="A0A1Y2MRK4"/>
<name>A0A1Y2MRK4_PSEAH</name>